<gene>
    <name evidence="2" type="ORF">H7K45_01175</name>
</gene>
<dbReference type="Proteomes" id="UP001141629">
    <property type="component" value="Unassembled WGS sequence"/>
</dbReference>
<dbReference type="Pfam" id="PF04480">
    <property type="entry name" value="DUF559"/>
    <property type="match status" value="1"/>
</dbReference>
<dbReference type="AlphaFoldDB" id="A0A9X2YH49"/>
<feature type="domain" description="DUF559" evidence="1">
    <location>
        <begin position="220"/>
        <end position="277"/>
    </location>
</feature>
<reference evidence="2" key="1">
    <citation type="submission" date="2020-07" db="EMBL/GenBank/DDBJ databases">
        <authorList>
            <person name="Pettersson B.M.F."/>
            <person name="Behra P.R.K."/>
            <person name="Ramesh M."/>
            <person name="Das S."/>
            <person name="Dasgupta S."/>
            <person name="Kirsebom L.A."/>
        </authorList>
    </citation>
    <scope>NUCLEOTIDE SEQUENCE</scope>
    <source>
        <strain evidence="2">DSM 44838</strain>
    </source>
</reference>
<protein>
    <submittedName>
        <fullName evidence="2">DUF559 domain-containing protein</fullName>
    </submittedName>
</protein>
<dbReference type="InterPro" id="IPR007569">
    <property type="entry name" value="DUF559"/>
</dbReference>
<dbReference type="InterPro" id="IPR011335">
    <property type="entry name" value="Restrct_endonuc-II-like"/>
</dbReference>
<dbReference type="SUPFAM" id="SSF52980">
    <property type="entry name" value="Restriction endonuclease-like"/>
    <property type="match status" value="1"/>
</dbReference>
<keyword evidence="3" id="KW-1185">Reference proteome</keyword>
<accession>A0A9X2YH49</accession>
<evidence type="ECO:0000313" key="3">
    <source>
        <dbReference type="Proteomes" id="UP001141629"/>
    </source>
</evidence>
<proteinExistence type="predicted"/>
<dbReference type="EMBL" id="JACKVK010000001">
    <property type="protein sequence ID" value="MCV7419142.1"/>
    <property type="molecule type" value="Genomic_DNA"/>
</dbReference>
<name>A0A9X2YH49_9MYCO</name>
<evidence type="ECO:0000313" key="2">
    <source>
        <dbReference type="EMBL" id="MCV7419142.1"/>
    </source>
</evidence>
<organism evidence="2 3">
    <name type="scientific">Mycobacterium yunnanensis</name>
    <dbReference type="NCBI Taxonomy" id="368477"/>
    <lineage>
        <taxon>Bacteria</taxon>
        <taxon>Bacillati</taxon>
        <taxon>Actinomycetota</taxon>
        <taxon>Actinomycetes</taxon>
        <taxon>Mycobacteriales</taxon>
        <taxon>Mycobacteriaceae</taxon>
        <taxon>Mycobacterium</taxon>
    </lineage>
</organism>
<evidence type="ECO:0000259" key="1">
    <source>
        <dbReference type="Pfam" id="PF04480"/>
    </source>
</evidence>
<reference evidence="2" key="2">
    <citation type="journal article" date="2022" name="BMC Genomics">
        <title>Comparative genome analysis of mycobacteria focusing on tRNA and non-coding RNA.</title>
        <authorList>
            <person name="Behra P.R.K."/>
            <person name="Pettersson B.M.F."/>
            <person name="Ramesh M."/>
            <person name="Das S."/>
            <person name="Dasgupta S."/>
            <person name="Kirsebom L.A."/>
        </authorList>
    </citation>
    <scope>NUCLEOTIDE SEQUENCE</scope>
    <source>
        <strain evidence="2">DSM 44838</strain>
    </source>
</reference>
<dbReference type="Gene3D" id="3.40.960.10">
    <property type="entry name" value="VSR Endonuclease"/>
    <property type="match status" value="1"/>
</dbReference>
<comment type="caution">
    <text evidence="2">The sequence shown here is derived from an EMBL/GenBank/DDBJ whole genome shotgun (WGS) entry which is preliminary data.</text>
</comment>
<dbReference type="RefSeq" id="WP_263994232.1">
    <property type="nucleotide sequence ID" value="NZ_JACKVK010000001.1"/>
</dbReference>
<sequence length="294" mass="32591">MRPFVGTEALAAGTVNRYQLATRYTSMHRNVYMPRDVEPTANDRAVAAWLWSGRQATAAGLSAAALHGCKWIDPRLPAELIHTSRHRTTGIVLHSDRLADDEFCRLRSIGVTTPARTAFDLGRKPGLTEAVIRIDALVQATGLKPADMALLADRHAGARGIRQLRRAMALADDGAESPQETRTRLVLTAAGLRPTHTQIEVFDPFGSFVGRLDMGWRQYLVGVEYDGIQHWTDPAQRTRDVDRVAELEALGWRIVRVSSDMLRRRPHVVVDRTLAALRVAGFHPPSVKTIANSR</sequence>